<evidence type="ECO:0000313" key="2">
    <source>
        <dbReference type="Proteomes" id="UP001596492"/>
    </source>
</evidence>
<dbReference type="EMBL" id="JBHTBR010000002">
    <property type="protein sequence ID" value="MFC7290403.1"/>
    <property type="molecule type" value="Genomic_DNA"/>
</dbReference>
<organism evidence="1 2">
    <name type="scientific">Hirschia litorea</name>
    <dbReference type="NCBI Taxonomy" id="1199156"/>
    <lineage>
        <taxon>Bacteria</taxon>
        <taxon>Pseudomonadati</taxon>
        <taxon>Pseudomonadota</taxon>
        <taxon>Alphaproteobacteria</taxon>
        <taxon>Hyphomonadales</taxon>
        <taxon>Hyphomonadaceae</taxon>
        <taxon>Hirschia</taxon>
    </lineage>
</organism>
<dbReference type="Proteomes" id="UP001596492">
    <property type="component" value="Unassembled WGS sequence"/>
</dbReference>
<sequence>MNAQLKDITTPPVSMIFENGIKHPDLWLWDSWTCQIGKRLNLYCLAMPRIDARGEAILPEHRNNHRFHVRRFASEDNGATWTDFGAVQTPTQLEDRSDSRNVWSGSVTLLRDGRVLYGFTGIMECEDNRPFIQSICVGSADSIDDEIKIQSTSISSSLFQYDEIIAAGYYLGPKQNLGDGLGEEGGPILAWRDPFAIQDGEGVIHLYWSAKVGPDRPAIARATIEERDKGFQVKTLFPPVCLPDSELVTQAEVPKVYPLGDTGSYLLVISACDSRYEGQPADEITKVQRFYISEDLNGPWRSYSDDGSLATGCEFLFGGSVTQYNADRHSVNFIAPYTEMANDDIQLSFGPIIEIPLK</sequence>
<name>A0ABW2IH76_9PROT</name>
<dbReference type="Gene3D" id="2.115.10.20">
    <property type="entry name" value="Glycosyl hydrolase domain, family 43"/>
    <property type="match status" value="1"/>
</dbReference>
<dbReference type="InterPro" id="IPR023296">
    <property type="entry name" value="Glyco_hydro_beta-prop_sf"/>
</dbReference>
<dbReference type="SUPFAM" id="SSF75005">
    <property type="entry name" value="Arabinanase/levansucrase/invertase"/>
    <property type="match status" value="1"/>
</dbReference>
<protein>
    <recommendedName>
        <fullName evidence="3">Exo-alpha-sialidase</fullName>
    </recommendedName>
</protein>
<dbReference type="RefSeq" id="WP_382165266.1">
    <property type="nucleotide sequence ID" value="NZ_JBHTBR010000002.1"/>
</dbReference>
<comment type="caution">
    <text evidence="1">The sequence shown here is derived from an EMBL/GenBank/DDBJ whole genome shotgun (WGS) entry which is preliminary data.</text>
</comment>
<accession>A0ABW2IH76</accession>
<keyword evidence="2" id="KW-1185">Reference proteome</keyword>
<reference evidence="2" key="1">
    <citation type="journal article" date="2019" name="Int. J. Syst. Evol. Microbiol.">
        <title>The Global Catalogue of Microorganisms (GCM) 10K type strain sequencing project: providing services to taxonomists for standard genome sequencing and annotation.</title>
        <authorList>
            <consortium name="The Broad Institute Genomics Platform"/>
            <consortium name="The Broad Institute Genome Sequencing Center for Infectious Disease"/>
            <person name="Wu L."/>
            <person name="Ma J."/>
        </authorList>
    </citation>
    <scope>NUCLEOTIDE SEQUENCE [LARGE SCALE GENOMIC DNA]</scope>
    <source>
        <strain evidence="2">CCUG 51308</strain>
    </source>
</reference>
<proteinExistence type="predicted"/>
<evidence type="ECO:0008006" key="3">
    <source>
        <dbReference type="Google" id="ProtNLM"/>
    </source>
</evidence>
<evidence type="ECO:0000313" key="1">
    <source>
        <dbReference type="EMBL" id="MFC7290403.1"/>
    </source>
</evidence>
<gene>
    <name evidence="1" type="ORF">ACFQS8_02145</name>
</gene>